<proteinExistence type="predicted"/>
<evidence type="ECO:0000313" key="3">
    <source>
        <dbReference type="Proteomes" id="UP001598352"/>
    </source>
</evidence>
<reference evidence="2 3" key="1">
    <citation type="submission" date="2024-09" db="EMBL/GenBank/DDBJ databases">
        <title>The Natural Products Discovery Center: Release of the First 8490 Sequenced Strains for Exploring Actinobacteria Biosynthetic Diversity.</title>
        <authorList>
            <person name="Kalkreuter E."/>
            <person name="Kautsar S.A."/>
            <person name="Yang D."/>
            <person name="Bader C.D."/>
            <person name="Teijaro C.N."/>
            <person name="Fluegel L."/>
            <person name="Davis C.M."/>
            <person name="Simpson J.R."/>
            <person name="Lauterbach L."/>
            <person name="Steele A.D."/>
            <person name="Gui C."/>
            <person name="Meng S."/>
            <person name="Li G."/>
            <person name="Viehrig K."/>
            <person name="Ye F."/>
            <person name="Su P."/>
            <person name="Kiefer A.F."/>
            <person name="Nichols A."/>
            <person name="Cepeda A.J."/>
            <person name="Yan W."/>
            <person name="Fan B."/>
            <person name="Jiang Y."/>
            <person name="Adhikari A."/>
            <person name="Zheng C.-J."/>
            <person name="Schuster L."/>
            <person name="Cowan T.M."/>
            <person name="Smanski M.J."/>
            <person name="Chevrette M.G."/>
            <person name="De Carvalho L.P.S."/>
            <person name="Shen B."/>
        </authorList>
    </citation>
    <scope>NUCLEOTIDE SEQUENCE [LARGE SCALE GENOMIC DNA]</scope>
    <source>
        <strain evidence="2 3">NPDC058428</strain>
    </source>
</reference>
<dbReference type="RefSeq" id="WP_260819918.1">
    <property type="nucleotide sequence ID" value="NZ_JBHJTB010000007.1"/>
</dbReference>
<dbReference type="SUPFAM" id="SSF159894">
    <property type="entry name" value="YgaC/TfoX-N like"/>
    <property type="match status" value="1"/>
</dbReference>
<gene>
    <name evidence="2" type="ORF">ACFWOQ_04985</name>
</gene>
<protein>
    <submittedName>
        <fullName evidence="2">TfoX/Sxy family protein</fullName>
    </submittedName>
</protein>
<evidence type="ECO:0000259" key="1">
    <source>
        <dbReference type="Pfam" id="PF04993"/>
    </source>
</evidence>
<dbReference type="Pfam" id="PF04993">
    <property type="entry name" value="TfoX_N"/>
    <property type="match status" value="1"/>
</dbReference>
<evidence type="ECO:0000313" key="2">
    <source>
        <dbReference type="EMBL" id="MFD4821914.1"/>
    </source>
</evidence>
<accession>A0ABW6EUC3</accession>
<dbReference type="InterPro" id="IPR007076">
    <property type="entry name" value="TfoX_N"/>
</dbReference>
<organism evidence="2 3">
    <name type="scientific">Streptomyces rubiginosohelvolus</name>
    <dbReference type="NCBI Taxonomy" id="67362"/>
    <lineage>
        <taxon>Bacteria</taxon>
        <taxon>Bacillati</taxon>
        <taxon>Actinomycetota</taxon>
        <taxon>Actinomycetes</taxon>
        <taxon>Kitasatosporales</taxon>
        <taxon>Streptomycetaceae</taxon>
        <taxon>Streptomyces</taxon>
    </lineage>
</organism>
<name>A0ABW6EUC3_9ACTN</name>
<dbReference type="EMBL" id="JBHXKZ010000003">
    <property type="protein sequence ID" value="MFD4821914.1"/>
    <property type="molecule type" value="Genomic_DNA"/>
</dbReference>
<dbReference type="Proteomes" id="UP001598352">
    <property type="component" value="Unassembled WGS sequence"/>
</dbReference>
<feature type="domain" description="TfoX N-terminal" evidence="1">
    <location>
        <begin position="20"/>
        <end position="101"/>
    </location>
</feature>
<comment type="caution">
    <text evidence="2">The sequence shown here is derived from an EMBL/GenBank/DDBJ whole genome shotgun (WGS) entry which is preliminary data.</text>
</comment>
<sequence length="106" mass="11395">MAGPDLPERVRAALGDRRTREVKMFGGISFMVDERMVAAARGDGDLLLRIDPARREDLLARPGAHEALMGEGRSMGPGWLAVDEAALTGAGLAEWLGHALDFREPG</sequence>
<keyword evidence="3" id="KW-1185">Reference proteome</keyword>
<dbReference type="Gene3D" id="3.30.1460.30">
    <property type="entry name" value="YgaC/TfoX-N like chaperone"/>
    <property type="match status" value="1"/>
</dbReference>